<keyword evidence="1" id="KW-0456">Lyase</keyword>
<dbReference type="EMBL" id="MF996571">
    <property type="protein sequence ID" value="AXJ99449.1"/>
    <property type="molecule type" value="Genomic_DNA"/>
</dbReference>
<accession>A0A3S7QG02</accession>
<dbReference type="GO" id="GO:0008789">
    <property type="term" value="F:altronate dehydratase activity"/>
    <property type="evidence" value="ECO:0007669"/>
    <property type="project" value="UniProtKB-EC"/>
</dbReference>
<proteinExistence type="predicted"/>
<protein>
    <submittedName>
        <fullName evidence="1">Altronate dehydratase</fullName>
        <ecNumber evidence="1">4.2.1.7</ecNumber>
    </submittedName>
</protein>
<reference evidence="1" key="1">
    <citation type="journal article" date="2018" name="Appl. Microbiol. Biotechnol.">
        <title>2,3-Butanediol production by the non-pathogenic bacterium Paenibacillus brasilensis.</title>
        <authorList>
            <person name="Dias B.D."/>
            <person name="Lima M.E."/>
            <person name="Vollu R.E."/>
            <person name="da Mota F.F."/>
            <person name="da Silva A.J."/>
            <person name="de Castro A.M."/>
            <person name="Freire D.M."/>
            <person name="Seldin L."/>
        </authorList>
    </citation>
    <scope>NUCLEOTIDE SEQUENCE</scope>
    <source>
        <strain evidence="1">PB24</strain>
    </source>
</reference>
<organism evidence="1">
    <name type="scientific">Paenibacillus brasilensis</name>
    <dbReference type="NCBI Taxonomy" id="128574"/>
    <lineage>
        <taxon>Bacteria</taxon>
        <taxon>Bacillati</taxon>
        <taxon>Bacillota</taxon>
        <taxon>Bacilli</taxon>
        <taxon>Bacillales</taxon>
        <taxon>Paenibacillaceae</taxon>
        <taxon>Paenibacillus</taxon>
    </lineage>
</organism>
<dbReference type="AlphaFoldDB" id="A0A3S7QG02"/>
<dbReference type="EC" id="4.2.1.7" evidence="1"/>
<gene>
    <name evidence="1" type="ORF">PB24_5199</name>
</gene>
<evidence type="ECO:0000313" key="1">
    <source>
        <dbReference type="EMBL" id="AXJ99449.1"/>
    </source>
</evidence>
<sequence length="40" mass="4604">MEDALRNFVDYIVDVASGTWVNNEKNNFRELAIFKNGVTL</sequence>
<name>A0A3S7QG02_9BACL</name>